<dbReference type="InterPro" id="IPR057736">
    <property type="entry name" value="SAF_PseI/NeuA/NeuB"/>
</dbReference>
<evidence type="ECO:0000259" key="1">
    <source>
        <dbReference type="PROSITE" id="PS50844"/>
    </source>
</evidence>
<dbReference type="Proteomes" id="UP000195442">
    <property type="component" value="Unassembled WGS sequence"/>
</dbReference>
<evidence type="ECO:0000313" key="3">
    <source>
        <dbReference type="Proteomes" id="UP000195442"/>
    </source>
</evidence>
<gene>
    <name evidence="2" type="ORF">CRENPOLYSF2_3090013</name>
</gene>
<reference evidence="3" key="1">
    <citation type="submission" date="2017-02" db="EMBL/GenBank/DDBJ databases">
        <authorList>
            <person name="Daims H."/>
        </authorList>
    </citation>
    <scope>NUCLEOTIDE SEQUENCE [LARGE SCALE GENOMIC DNA]</scope>
</reference>
<dbReference type="SMART" id="SM00858">
    <property type="entry name" value="SAF"/>
    <property type="match status" value="1"/>
</dbReference>
<evidence type="ECO:0000313" key="2">
    <source>
        <dbReference type="EMBL" id="SJM93122.1"/>
    </source>
</evidence>
<dbReference type="InterPro" id="IPR036732">
    <property type="entry name" value="AFP_Neu5c_C_sf"/>
</dbReference>
<proteinExistence type="predicted"/>
<dbReference type="EMBL" id="FUKJ01000234">
    <property type="protein sequence ID" value="SJM93122.1"/>
    <property type="molecule type" value="Genomic_DNA"/>
</dbReference>
<protein>
    <recommendedName>
        <fullName evidence="1">AFP-like domain-containing protein</fullName>
    </recommendedName>
</protein>
<dbReference type="InterPro" id="IPR006190">
    <property type="entry name" value="SAF_AFP_Neu5Ac"/>
</dbReference>
<sequence length="64" mass="6982">MRELVRRSVTLVQDIAAGEHITQQHVALMRPGNGIAPKALATVIGKRVLHDLKGGVTLQWSDVE</sequence>
<dbReference type="CDD" id="cd11615">
    <property type="entry name" value="SAF_NeuB_like"/>
    <property type="match status" value="1"/>
</dbReference>
<name>A0A1R4HA38_9GAMM</name>
<feature type="domain" description="AFP-like" evidence="1">
    <location>
        <begin position="8"/>
        <end position="64"/>
    </location>
</feature>
<dbReference type="Pfam" id="PF08666">
    <property type="entry name" value="SAF"/>
    <property type="match status" value="1"/>
</dbReference>
<keyword evidence="3" id="KW-1185">Reference proteome</keyword>
<dbReference type="Gene3D" id="3.90.1210.10">
    <property type="entry name" value="Antifreeze-like/N-acetylneuraminic acid synthase C-terminal domain"/>
    <property type="match status" value="1"/>
</dbReference>
<accession>A0A1R4HA38</accession>
<dbReference type="SUPFAM" id="SSF51269">
    <property type="entry name" value="AFP III-like domain"/>
    <property type="match status" value="1"/>
</dbReference>
<dbReference type="AlphaFoldDB" id="A0A1R4HA38"/>
<organism evidence="2 3">
    <name type="scientific">Crenothrix polyspora</name>
    <dbReference type="NCBI Taxonomy" id="360316"/>
    <lineage>
        <taxon>Bacteria</taxon>
        <taxon>Pseudomonadati</taxon>
        <taxon>Pseudomonadota</taxon>
        <taxon>Gammaproteobacteria</taxon>
        <taxon>Methylococcales</taxon>
        <taxon>Crenotrichaceae</taxon>
        <taxon>Crenothrix</taxon>
    </lineage>
</organism>
<dbReference type="InterPro" id="IPR013974">
    <property type="entry name" value="SAF"/>
</dbReference>
<dbReference type="PROSITE" id="PS50844">
    <property type="entry name" value="AFP_LIKE"/>
    <property type="match status" value="1"/>
</dbReference>